<feature type="coiled-coil region" evidence="1">
    <location>
        <begin position="433"/>
        <end position="479"/>
    </location>
</feature>
<dbReference type="RefSeq" id="WP_214624799.1">
    <property type="nucleotide sequence ID" value="NZ_JAHGAW010000011.1"/>
</dbReference>
<evidence type="ECO:0000256" key="1">
    <source>
        <dbReference type="SAM" id="Coils"/>
    </source>
</evidence>
<dbReference type="CDD" id="cd01127">
    <property type="entry name" value="TrwB_TraG_TraD_VirD4"/>
    <property type="match status" value="1"/>
</dbReference>
<dbReference type="InterPro" id="IPR003593">
    <property type="entry name" value="AAA+_ATPase"/>
</dbReference>
<name>A0A9X1ISF8_9SPHN</name>
<accession>A0A9X1ISF8</accession>
<gene>
    <name evidence="3" type="ORF">KK488_16470</name>
</gene>
<evidence type="ECO:0000313" key="4">
    <source>
        <dbReference type="Proteomes" id="UP001138757"/>
    </source>
</evidence>
<dbReference type="SUPFAM" id="SSF52540">
    <property type="entry name" value="P-loop containing nucleoside triphosphate hydrolases"/>
    <property type="match status" value="1"/>
</dbReference>
<dbReference type="EMBL" id="JAHGAW010000011">
    <property type="protein sequence ID" value="MBT2188551.1"/>
    <property type="molecule type" value="Genomic_DNA"/>
</dbReference>
<dbReference type="InterPro" id="IPR051162">
    <property type="entry name" value="T4SS_component"/>
</dbReference>
<dbReference type="Gene3D" id="3.40.50.300">
    <property type="entry name" value="P-loop containing nucleotide triphosphate hydrolases"/>
    <property type="match status" value="2"/>
</dbReference>
<evidence type="ECO:0000259" key="2">
    <source>
        <dbReference type="SMART" id="SM00382"/>
    </source>
</evidence>
<keyword evidence="1" id="KW-0175">Coiled coil</keyword>
<evidence type="ECO:0000313" key="3">
    <source>
        <dbReference type="EMBL" id="MBT2188551.1"/>
    </source>
</evidence>
<feature type="domain" description="AAA+ ATPase" evidence="2">
    <location>
        <begin position="24"/>
        <end position="297"/>
    </location>
</feature>
<dbReference type="InterPro" id="IPR033186">
    <property type="entry name" value="HerA_C"/>
</dbReference>
<keyword evidence="4" id="KW-1185">Reference proteome</keyword>
<dbReference type="AlphaFoldDB" id="A0A9X1ISF8"/>
<reference evidence="3" key="1">
    <citation type="submission" date="2021-05" db="EMBL/GenBank/DDBJ databases">
        <title>Genome of Sphingobium sp. strain.</title>
        <authorList>
            <person name="Fan R."/>
        </authorList>
    </citation>
    <scope>NUCLEOTIDE SEQUENCE</scope>
    <source>
        <strain evidence="3">H33</strain>
    </source>
</reference>
<dbReference type="PANTHER" id="PTHR30121">
    <property type="entry name" value="UNCHARACTERIZED PROTEIN YJGR-RELATED"/>
    <property type="match status" value="1"/>
</dbReference>
<comment type="caution">
    <text evidence="3">The sequence shown here is derived from an EMBL/GenBank/DDBJ whole genome shotgun (WGS) entry which is preliminary data.</text>
</comment>
<protein>
    <submittedName>
        <fullName evidence="3">DUF853 domain-containing protein</fullName>
    </submittedName>
</protein>
<dbReference type="PANTHER" id="PTHR30121:SF6">
    <property type="entry name" value="SLR6007 PROTEIN"/>
    <property type="match status" value="1"/>
</dbReference>
<dbReference type="InterPro" id="IPR027417">
    <property type="entry name" value="P-loop_NTPase"/>
</dbReference>
<dbReference type="Proteomes" id="UP001138757">
    <property type="component" value="Unassembled WGS sequence"/>
</dbReference>
<sequence length="540" mass="57774">MSDETSIFIGVGGGQPQSLVLRRANRHGLIAGATGTGKTVTLQGIAESFSADGVPVFVADVKGDLSGIAMAGSPTAKNADKLVARAQEIGLTNYAFSDNPAIFWDLYGEQGHPIRTTISEMGPLLLARLMDLNEVQEGVLTIAFRYADEEKLLLLNLDDLQAMLAYCAENADALSARYGNITKASVGTIQRQLLQLDSQGGGRFFGEPALDIHDFLKLDEKGRGYISILAADKLMQSPKLYATFLLWLMSEIFQTLPEVGDPDKPVLVFFFDEAHLLFDDAPKALTDKIEQVVRLIRSKGVGVYFITQNPIDIPEDVAGQLGNRVQHALRAFTPRDQKAVKSAAETFRANPDIDVETVITELKVGEALVSLLQEDGSPSPVQRTLIAPPRSRVGPLEPKERAIIQSISPCAGKYDQEVDRESAEEILLARGQAAAAAATAAKAQAEADKAAAEQAKVEARQREAQLKEEARAKAAAEREAAKPGMFDKAIQSATRAAASSVGRQVANELGRAIGGSSRGRSSGGGIIGSIVRGVLGSWIK</sequence>
<dbReference type="SMART" id="SM00382">
    <property type="entry name" value="AAA"/>
    <property type="match status" value="1"/>
</dbReference>
<dbReference type="Pfam" id="PF05872">
    <property type="entry name" value="HerA_C"/>
    <property type="match status" value="1"/>
</dbReference>
<proteinExistence type="predicted"/>
<organism evidence="3 4">
    <name type="scientific">Sphingobium nicotianae</name>
    <dbReference type="NCBI Taxonomy" id="2782607"/>
    <lineage>
        <taxon>Bacteria</taxon>
        <taxon>Pseudomonadati</taxon>
        <taxon>Pseudomonadota</taxon>
        <taxon>Alphaproteobacteria</taxon>
        <taxon>Sphingomonadales</taxon>
        <taxon>Sphingomonadaceae</taxon>
        <taxon>Sphingobium</taxon>
    </lineage>
</organism>